<comment type="caution">
    <text evidence="3">The sequence shown here is derived from an EMBL/GenBank/DDBJ whole genome shotgun (WGS) entry which is preliminary data.</text>
</comment>
<organism evidence="3 4">
    <name type="scientific">Thalassobacterium maritimum</name>
    <dbReference type="NCBI Taxonomy" id="3041265"/>
    <lineage>
        <taxon>Bacteria</taxon>
        <taxon>Pseudomonadati</taxon>
        <taxon>Verrucomicrobiota</taxon>
        <taxon>Opitutia</taxon>
        <taxon>Puniceicoccales</taxon>
        <taxon>Coraliomargaritaceae</taxon>
        <taxon>Thalassobacterium</taxon>
    </lineage>
</organism>
<feature type="chain" id="PRO_5045920059" evidence="1">
    <location>
        <begin position="23"/>
        <end position="376"/>
    </location>
</feature>
<name>A0ABU1AZS4_9BACT</name>
<gene>
    <name evidence="3" type="ORF">QEH52_19065</name>
</gene>
<proteinExistence type="predicted"/>
<evidence type="ECO:0000313" key="3">
    <source>
        <dbReference type="EMBL" id="MDQ8209628.1"/>
    </source>
</evidence>
<feature type="domain" description="BACON" evidence="2">
    <location>
        <begin position="181"/>
        <end position="246"/>
    </location>
</feature>
<sequence length="376" mass="41756">MNKRLITLLTISCFCSLQFVNAQSVFDVDWSGRWTGEWTSSVLFNSGEIDINLTDNYYYITGRVNTLDANVPPVGEGSAYDGSIYGGIDFHTGLPDFEVSALVNLSTPPFYSAGVRIRYIADSFNEREYVPGFTDLLDIISGTYEITQENDPSNILDYGTFDLDRIAVSTSLVPYLKPVTSIAGSYTINVASNTSWVVSESHAWISVSRTSGSGNNTITITYTENYSDSTRIGFIDIGTETHTITQSAGWNDQNGDGVDDNWASSYFSKQFDPNADTDGDGLTHAEESRLKSNPFLITRLISTPEFNELGKPVITMLEMKPVGTYILLHRVSLNEGTWTELARWTDPEFVQNLAYTHINQTEDSGFYALKFEAPDD</sequence>
<dbReference type="EMBL" id="JARXHW010000099">
    <property type="protein sequence ID" value="MDQ8209628.1"/>
    <property type="molecule type" value="Genomic_DNA"/>
</dbReference>
<dbReference type="RefSeq" id="WP_308952546.1">
    <property type="nucleotide sequence ID" value="NZ_JARXHW010000099.1"/>
</dbReference>
<evidence type="ECO:0000313" key="4">
    <source>
        <dbReference type="Proteomes" id="UP001225316"/>
    </source>
</evidence>
<feature type="signal peptide" evidence="1">
    <location>
        <begin position="1"/>
        <end position="22"/>
    </location>
</feature>
<accession>A0ABU1AZS4</accession>
<dbReference type="Proteomes" id="UP001225316">
    <property type="component" value="Unassembled WGS sequence"/>
</dbReference>
<reference evidence="3 4" key="1">
    <citation type="submission" date="2023-04" db="EMBL/GenBank/DDBJ databases">
        <title>A novel bacteria isolated from coastal sediment.</title>
        <authorList>
            <person name="Liu X.-J."/>
            <person name="Du Z.-J."/>
        </authorList>
    </citation>
    <scope>NUCLEOTIDE SEQUENCE [LARGE SCALE GENOMIC DNA]</scope>
    <source>
        <strain evidence="3 4">SDUM461003</strain>
    </source>
</reference>
<dbReference type="CDD" id="cd14948">
    <property type="entry name" value="BACON"/>
    <property type="match status" value="1"/>
</dbReference>
<dbReference type="InterPro" id="IPR013783">
    <property type="entry name" value="Ig-like_fold"/>
</dbReference>
<keyword evidence="1" id="KW-0732">Signal</keyword>
<evidence type="ECO:0000259" key="2">
    <source>
        <dbReference type="Pfam" id="PF19190"/>
    </source>
</evidence>
<evidence type="ECO:0000256" key="1">
    <source>
        <dbReference type="SAM" id="SignalP"/>
    </source>
</evidence>
<dbReference type="Gene3D" id="2.60.40.10">
    <property type="entry name" value="Immunoglobulins"/>
    <property type="match status" value="1"/>
</dbReference>
<keyword evidence="4" id="KW-1185">Reference proteome</keyword>
<dbReference type="Pfam" id="PF19190">
    <property type="entry name" value="BACON_2"/>
    <property type="match status" value="1"/>
</dbReference>
<protein>
    <submittedName>
        <fullName evidence="3">BACON domain-containing protein</fullName>
    </submittedName>
</protein>
<dbReference type="InterPro" id="IPR024361">
    <property type="entry name" value="BACON"/>
</dbReference>